<dbReference type="SMART" id="SM00408">
    <property type="entry name" value="IGc2"/>
    <property type="match status" value="1"/>
</dbReference>
<accession>T1JQ40</accession>
<dbReference type="InterPro" id="IPR003599">
    <property type="entry name" value="Ig_sub"/>
</dbReference>
<dbReference type="SUPFAM" id="SSF48726">
    <property type="entry name" value="Immunoglobulin"/>
    <property type="match status" value="1"/>
</dbReference>
<dbReference type="InterPro" id="IPR003598">
    <property type="entry name" value="Ig_sub2"/>
</dbReference>
<dbReference type="Pfam" id="PF07679">
    <property type="entry name" value="I-set"/>
    <property type="match status" value="1"/>
</dbReference>
<evidence type="ECO:0000259" key="1">
    <source>
        <dbReference type="PROSITE" id="PS50835"/>
    </source>
</evidence>
<dbReference type="PANTHER" id="PTHR47633">
    <property type="entry name" value="IMMUNOGLOBULIN"/>
    <property type="match status" value="1"/>
</dbReference>
<dbReference type="HOGENOM" id="CLU_2052575_0_0_1"/>
<reference evidence="3" key="1">
    <citation type="submission" date="2011-08" db="EMBL/GenBank/DDBJ databases">
        <authorList>
            <person name="Rombauts S."/>
        </authorList>
    </citation>
    <scope>NUCLEOTIDE SEQUENCE</scope>
    <source>
        <strain evidence="3">London</strain>
    </source>
</reference>
<organism evidence="2 3">
    <name type="scientific">Tetranychus urticae</name>
    <name type="common">Two-spotted spider mite</name>
    <dbReference type="NCBI Taxonomy" id="32264"/>
    <lineage>
        <taxon>Eukaryota</taxon>
        <taxon>Metazoa</taxon>
        <taxon>Ecdysozoa</taxon>
        <taxon>Arthropoda</taxon>
        <taxon>Chelicerata</taxon>
        <taxon>Arachnida</taxon>
        <taxon>Acari</taxon>
        <taxon>Acariformes</taxon>
        <taxon>Trombidiformes</taxon>
        <taxon>Prostigmata</taxon>
        <taxon>Eleutherengona</taxon>
        <taxon>Raphignathae</taxon>
        <taxon>Tetranychoidea</taxon>
        <taxon>Tetranychidae</taxon>
        <taxon>Tetranychus</taxon>
    </lineage>
</organism>
<dbReference type="STRING" id="32264.T1JQ40"/>
<reference evidence="2" key="2">
    <citation type="submission" date="2015-06" db="UniProtKB">
        <authorList>
            <consortium name="EnsemblMetazoa"/>
        </authorList>
    </citation>
    <scope>IDENTIFICATION</scope>
</reference>
<dbReference type="Proteomes" id="UP000015104">
    <property type="component" value="Unassembled WGS sequence"/>
</dbReference>
<dbReference type="Gene3D" id="2.60.40.10">
    <property type="entry name" value="Immunoglobulins"/>
    <property type="match status" value="1"/>
</dbReference>
<feature type="domain" description="Ig-like" evidence="1">
    <location>
        <begin position="17"/>
        <end position="110"/>
    </location>
</feature>
<dbReference type="PROSITE" id="PS50835">
    <property type="entry name" value="IG_LIKE"/>
    <property type="match status" value="1"/>
</dbReference>
<dbReference type="InterPro" id="IPR013098">
    <property type="entry name" value="Ig_I-set"/>
</dbReference>
<dbReference type="FunFam" id="2.60.40.10:FF:000097">
    <property type="entry name" value="Bent, isoform F"/>
    <property type="match status" value="1"/>
</dbReference>
<dbReference type="InterPro" id="IPR007110">
    <property type="entry name" value="Ig-like_dom"/>
</dbReference>
<keyword evidence="3" id="KW-1185">Reference proteome</keyword>
<dbReference type="SMART" id="SM00409">
    <property type="entry name" value="IG"/>
    <property type="match status" value="1"/>
</dbReference>
<evidence type="ECO:0000313" key="2">
    <source>
        <dbReference type="EnsemblMetazoa" id="tetur01g01830.1"/>
    </source>
</evidence>
<evidence type="ECO:0000313" key="3">
    <source>
        <dbReference type="Proteomes" id="UP000015104"/>
    </source>
</evidence>
<dbReference type="EnsemblMetazoa" id="tetur01g01830.1">
    <property type="protein sequence ID" value="tetur01g01830.1"/>
    <property type="gene ID" value="tetur01g01830"/>
</dbReference>
<dbReference type="InterPro" id="IPR036179">
    <property type="entry name" value="Ig-like_dom_sf"/>
</dbReference>
<dbReference type="InterPro" id="IPR013783">
    <property type="entry name" value="Ig-like_fold"/>
</dbReference>
<sequence>MNRKRSIDDIGNEEIAPTFVKKPRIRQEDDGNRLVFECQLISFPRPKITWYKEDVQIKDDQRIESRITEVGPNKFLVALELNDVIGDDSGIYWVKARNKQGEVSASIKLNFTPVDAPHDE</sequence>
<dbReference type="EMBL" id="CAEY01000437">
    <property type="status" value="NOT_ANNOTATED_CDS"/>
    <property type="molecule type" value="Genomic_DNA"/>
</dbReference>
<proteinExistence type="predicted"/>
<protein>
    <recommendedName>
        <fullName evidence="1">Ig-like domain-containing protein</fullName>
    </recommendedName>
</protein>
<dbReference type="AlphaFoldDB" id="T1JQ40"/>
<dbReference type="PANTHER" id="PTHR47633:SF15">
    <property type="entry name" value="IG-LIKE DOMAIN-CONTAINING PROTEIN"/>
    <property type="match status" value="1"/>
</dbReference>
<dbReference type="eggNOG" id="KOG4475">
    <property type="taxonomic scope" value="Eukaryota"/>
</dbReference>
<name>T1JQ40_TETUR</name>